<name>A0A1F2PCX3_9EURY</name>
<feature type="compositionally biased region" description="Polar residues" evidence="1">
    <location>
        <begin position="12"/>
        <end position="25"/>
    </location>
</feature>
<keyword evidence="3" id="KW-1185">Reference proteome</keyword>
<organism evidence="2 3">
    <name type="scientific">Candidatus Syntropharchaeum caldarium</name>
    <dbReference type="NCBI Taxonomy" id="1838285"/>
    <lineage>
        <taxon>Archaea</taxon>
        <taxon>Methanobacteriati</taxon>
        <taxon>Methanobacteriota</taxon>
        <taxon>Stenosarchaea group</taxon>
        <taxon>Methanomicrobia</taxon>
        <taxon>Methanosarcinales</taxon>
        <taxon>ANME-2 cluster</taxon>
        <taxon>Candidatus Syntropharchaeum</taxon>
    </lineage>
</organism>
<comment type="caution">
    <text evidence="2">The sequence shown here is derived from an EMBL/GenBank/DDBJ whole genome shotgun (WGS) entry which is preliminary data.</text>
</comment>
<feature type="region of interest" description="Disordered" evidence="1">
    <location>
        <begin position="1"/>
        <end position="41"/>
    </location>
</feature>
<dbReference type="AlphaFoldDB" id="A0A1F2PCX3"/>
<dbReference type="EMBL" id="LYOS01000001">
    <property type="protein sequence ID" value="OFV68496.1"/>
    <property type="molecule type" value="Genomic_DNA"/>
</dbReference>
<evidence type="ECO:0000256" key="1">
    <source>
        <dbReference type="SAM" id="MobiDB-lite"/>
    </source>
</evidence>
<dbReference type="Proteomes" id="UP000186940">
    <property type="component" value="Unassembled WGS sequence"/>
</dbReference>
<protein>
    <submittedName>
        <fullName evidence="2">Uncharacterized protein</fullName>
    </submittedName>
</protein>
<reference evidence="2" key="1">
    <citation type="submission" date="2016-05" db="EMBL/GenBank/DDBJ databases">
        <title>Microbial consortia oxidize butane by reversing methanogenesis.</title>
        <authorList>
            <person name="Laso-Perez R."/>
            <person name="Richter M."/>
            <person name="Wegener G."/>
            <person name="Musat F."/>
        </authorList>
    </citation>
    <scope>NUCLEOTIDE SEQUENCE [LARGE SCALE GENOMIC DNA]</scope>
    <source>
        <strain evidence="2">BOX2</strain>
    </source>
</reference>
<dbReference type="STRING" id="1838285.SCAL_000172"/>
<accession>A0A1F2PCX3</accession>
<gene>
    <name evidence="2" type="ORF">SCAL_000172</name>
</gene>
<evidence type="ECO:0000313" key="2">
    <source>
        <dbReference type="EMBL" id="OFV68496.1"/>
    </source>
</evidence>
<proteinExistence type="predicted"/>
<sequence>MHRDLPMRGTVVSASKRSGAVQHTGTPVKCSGAAPTTTGGK</sequence>
<evidence type="ECO:0000313" key="3">
    <source>
        <dbReference type="Proteomes" id="UP000186940"/>
    </source>
</evidence>